<protein>
    <recommendedName>
        <fullName evidence="2">DUF4304 domain-containing protein</fullName>
    </recommendedName>
</protein>
<geneLocation type="plasmid" evidence="1">
    <name>unnamed1</name>
</geneLocation>
<dbReference type="RefSeq" id="WP_266477673.1">
    <property type="nucleotide sequence ID" value="NZ_CP109208.1"/>
</dbReference>
<gene>
    <name evidence="1" type="ORF">OIE82_35875</name>
</gene>
<accession>A0ABZ1YIQ1</accession>
<sequence>MLAEHIKLTRRNPITGRSRRGLRDIQYAAVNDVVFRLTHFHCGFQPVVIELSDEHLTAAGLHAWRHSWYSNLIGHMDTIDAAVVWLAEGFRSQESAELLAHHEQAVETWHMLDVDPARLAAPFRVVELNRDHYLAVANDPRPLLWQHDNLAWEDGTPRLGGSAVLAEANHHSPSSDGADYTGWVISSAGGVSHSDVIERKSEALACLRSNATENLAKAGGTL</sequence>
<name>A0ABZ1YIQ1_9ACTN</name>
<dbReference type="EMBL" id="CP109208">
    <property type="protein sequence ID" value="WUU58551.1"/>
    <property type="molecule type" value="Genomic_DNA"/>
</dbReference>
<proteinExistence type="predicted"/>
<evidence type="ECO:0000313" key="1">
    <source>
        <dbReference type="EMBL" id="WUU58551.1"/>
    </source>
</evidence>
<keyword evidence="1" id="KW-0614">Plasmid</keyword>
<organism evidence="1">
    <name type="scientific">Streptomyces althioticus</name>
    <dbReference type="NCBI Taxonomy" id="83380"/>
    <lineage>
        <taxon>Bacteria</taxon>
        <taxon>Bacillati</taxon>
        <taxon>Actinomycetota</taxon>
        <taxon>Actinomycetes</taxon>
        <taxon>Kitasatosporales</taxon>
        <taxon>Streptomycetaceae</taxon>
        <taxon>Streptomyces</taxon>
        <taxon>Streptomyces althioticus group</taxon>
    </lineage>
</organism>
<evidence type="ECO:0008006" key="2">
    <source>
        <dbReference type="Google" id="ProtNLM"/>
    </source>
</evidence>
<reference evidence="1" key="1">
    <citation type="submission" date="2022-10" db="EMBL/GenBank/DDBJ databases">
        <title>The complete genomes of actinobacterial strains from the NBC collection.</title>
        <authorList>
            <person name="Joergensen T.S."/>
            <person name="Alvarez Arevalo M."/>
            <person name="Sterndorff E.B."/>
            <person name="Faurdal D."/>
            <person name="Vuksanovic O."/>
            <person name="Mourched A.-S."/>
            <person name="Charusanti P."/>
            <person name="Shaw S."/>
            <person name="Blin K."/>
            <person name="Weber T."/>
        </authorList>
    </citation>
    <scope>NUCLEOTIDE SEQUENCE [LARGE SCALE GENOMIC DNA]</scope>
    <source>
        <strain evidence="1">NBC 01686</strain>
        <plasmid evidence="1">unnamed1</plasmid>
    </source>
</reference>